<evidence type="ECO:0000313" key="2">
    <source>
        <dbReference type="Proteomes" id="UP000308886"/>
    </source>
</evidence>
<dbReference type="Proteomes" id="UP000308886">
    <property type="component" value="Unassembled WGS sequence"/>
</dbReference>
<proteinExistence type="predicted"/>
<sequence>MRRSIILFLLFLTAAIAKGETVSIDSLDKVLAKRDHYVRLKEQTIERLKSKLAKTTIPTERLKHLNSVYEEYSTFRFDSAMAYADKLHGEARRAGSTDYANLAIIHKADMLTTAGLFHEALGCLGSISREEIPDWILPDYYMVYEWCYGVLAEYAEGTAYSEGYHAKENVYLDSLISVLQEGTASWYYMKAEQEIKRNDHCKALELYEKALSGVAVYERLYAQITFGMASAATALGDKKMRRDYIVRAAISDQICPLKENLALQTLALDMVNDETPDYERANMYLDYSLDDAIFFGNRLRLLEISRKIPSIVNNYERQLVERNRQRGYVIMAVGVMAVLLLVVAALLFVDHKRVKKSRLALTVANESLRVAMEKAERTNASLDSANKELLLMTRQRESVISMFMELTAAYIAKLTHFQTTVQRKVKANQVADLMKLANPSRMTEAEAKEFFNNFDKAFLLAFPDFIEKFNALLQPESRISLGMGGAMNLDLRIFALVRLGINDSAKIAVLLNYSTQTIYNHRSMVKAKAIRKETFDEDVMNL</sequence>
<accession>A0AC61QSE1</accession>
<evidence type="ECO:0000313" key="1">
    <source>
        <dbReference type="EMBL" id="TGX83126.1"/>
    </source>
</evidence>
<dbReference type="EMBL" id="SRZC01000005">
    <property type="protein sequence ID" value="TGX83126.1"/>
    <property type="molecule type" value="Genomic_DNA"/>
</dbReference>
<comment type="caution">
    <text evidence="1">The sequence shown here is derived from an EMBL/GenBank/DDBJ whole genome shotgun (WGS) entry which is preliminary data.</text>
</comment>
<protein>
    <submittedName>
        <fullName evidence="1">Uncharacterized protein</fullName>
    </submittedName>
</protein>
<name>A0AC61QSE1_9BACT</name>
<reference evidence="1" key="1">
    <citation type="submission" date="2019-04" db="EMBL/GenBank/DDBJ databases">
        <title>Microbes associate with the intestines of laboratory mice.</title>
        <authorList>
            <person name="Navarre W."/>
            <person name="Wong E."/>
            <person name="Huang K."/>
            <person name="Tropini C."/>
            <person name="Ng K."/>
            <person name="Yu B."/>
        </authorList>
    </citation>
    <scope>NUCLEOTIDE SEQUENCE</scope>
    <source>
        <strain evidence="1">NM73_A23</strain>
    </source>
</reference>
<gene>
    <name evidence="1" type="ORF">E5358_04065</name>
</gene>
<organism evidence="1 2">
    <name type="scientific">Palleniella muris</name>
    <dbReference type="NCBI Taxonomy" id="3038145"/>
    <lineage>
        <taxon>Bacteria</taxon>
        <taxon>Pseudomonadati</taxon>
        <taxon>Bacteroidota</taxon>
        <taxon>Bacteroidia</taxon>
        <taxon>Bacteroidales</taxon>
        <taxon>Prevotellaceae</taxon>
        <taxon>Palleniella</taxon>
    </lineage>
</organism>
<keyword evidence="2" id="KW-1185">Reference proteome</keyword>